<dbReference type="AlphaFoldDB" id="A1ZLQ3"/>
<proteinExistence type="predicted"/>
<keyword evidence="3" id="KW-1185">Reference proteome</keyword>
<feature type="domain" description="SiaC family regulatory phosphoprotein" evidence="1">
    <location>
        <begin position="9"/>
        <end position="127"/>
    </location>
</feature>
<dbReference type="InterPro" id="IPR018530">
    <property type="entry name" value="SiaC"/>
</dbReference>
<dbReference type="Proteomes" id="UP000004095">
    <property type="component" value="Unassembled WGS sequence"/>
</dbReference>
<dbReference type="OrthoDB" id="5297629at2"/>
<dbReference type="eggNOG" id="ENOG50312WH">
    <property type="taxonomic scope" value="Bacteria"/>
</dbReference>
<comment type="caution">
    <text evidence="2">The sequence shown here is derived from an EMBL/GenBank/DDBJ whole genome shotgun (WGS) entry which is preliminary data.</text>
</comment>
<gene>
    <name evidence="2" type="ORF">M23134_07905</name>
</gene>
<organism evidence="2 3">
    <name type="scientific">Microscilla marina ATCC 23134</name>
    <dbReference type="NCBI Taxonomy" id="313606"/>
    <lineage>
        <taxon>Bacteria</taxon>
        <taxon>Pseudomonadati</taxon>
        <taxon>Bacteroidota</taxon>
        <taxon>Cytophagia</taxon>
        <taxon>Cytophagales</taxon>
        <taxon>Microscillaceae</taxon>
        <taxon>Microscilla</taxon>
    </lineage>
</organism>
<sequence>MKDLYIEGTKGVFFTPTIRLNAKTGKCEILGESYIEDAPQFYEPILNWIDTYVKEVKGTLTWDFRLVYFNTSSSKTILNLLQTLKNYEKQGGKVVINWYYPDDNDDLLAEGEDFIEDSGLQINLIPYILEDEDEEEDEFTLD</sequence>
<dbReference type="Pfam" id="PF09345">
    <property type="entry name" value="SiaC"/>
    <property type="match status" value="1"/>
</dbReference>
<dbReference type="EMBL" id="AAWS01000014">
    <property type="protein sequence ID" value="EAY28807.1"/>
    <property type="molecule type" value="Genomic_DNA"/>
</dbReference>
<dbReference type="RefSeq" id="WP_002697598.1">
    <property type="nucleotide sequence ID" value="NZ_AAWS01000014.1"/>
</dbReference>
<evidence type="ECO:0000259" key="1">
    <source>
        <dbReference type="Pfam" id="PF09345"/>
    </source>
</evidence>
<protein>
    <recommendedName>
        <fullName evidence="1">SiaC family regulatory phosphoprotein domain-containing protein</fullName>
    </recommendedName>
</protein>
<evidence type="ECO:0000313" key="2">
    <source>
        <dbReference type="EMBL" id="EAY28807.1"/>
    </source>
</evidence>
<reference evidence="2 3" key="1">
    <citation type="submission" date="2007-01" db="EMBL/GenBank/DDBJ databases">
        <authorList>
            <person name="Haygood M."/>
            <person name="Podell S."/>
            <person name="Anderson C."/>
            <person name="Hopkinson B."/>
            <person name="Roe K."/>
            <person name="Barbeau K."/>
            <person name="Gaasterland T."/>
            <person name="Ferriera S."/>
            <person name="Johnson J."/>
            <person name="Kravitz S."/>
            <person name="Beeson K."/>
            <person name="Sutton G."/>
            <person name="Rogers Y.-H."/>
            <person name="Friedman R."/>
            <person name="Frazier M."/>
            <person name="Venter J.C."/>
        </authorList>
    </citation>
    <scope>NUCLEOTIDE SEQUENCE [LARGE SCALE GENOMIC DNA]</scope>
    <source>
        <strain evidence="2 3">ATCC 23134</strain>
    </source>
</reference>
<accession>A1ZLQ3</accession>
<evidence type="ECO:0000313" key="3">
    <source>
        <dbReference type="Proteomes" id="UP000004095"/>
    </source>
</evidence>
<name>A1ZLQ3_MICM2</name>